<reference evidence="3" key="2">
    <citation type="submission" date="2023-08" db="EMBL/GenBank/DDBJ databases">
        <title>Identification and characterization of horizontal gene transfer across gut microbiota members of farm animals based on homology search.</title>
        <authorList>
            <person name="Schwarzerova J."/>
            <person name="Nykrynova M."/>
            <person name="Jureckova K."/>
            <person name="Cejkova D."/>
            <person name="Rychlik I."/>
        </authorList>
    </citation>
    <scope>NUCLEOTIDE SEQUENCE</scope>
    <source>
        <strain evidence="3">ET15</strain>
        <strain evidence="2">ET37</strain>
    </source>
</reference>
<name>A0AAW7JRC2_9BACT</name>
<keyword evidence="4" id="KW-1185">Reference proteome</keyword>
<dbReference type="EMBL" id="JAUEIF010000002">
    <property type="protein sequence ID" value="MDN0024406.1"/>
    <property type="molecule type" value="Genomic_DNA"/>
</dbReference>
<dbReference type="EMBL" id="JAUEIE010000023">
    <property type="protein sequence ID" value="MDN0023863.1"/>
    <property type="molecule type" value="Genomic_DNA"/>
</dbReference>
<organism evidence="3 5">
    <name type="scientific">Leyella lascolaii</name>
    <dbReference type="NCBI Taxonomy" id="1776379"/>
    <lineage>
        <taxon>Bacteria</taxon>
        <taxon>Pseudomonadati</taxon>
        <taxon>Bacteroidota</taxon>
        <taxon>Bacteroidia</taxon>
        <taxon>Bacteroidales</taxon>
        <taxon>Prevotellaceae</taxon>
        <taxon>Leyella</taxon>
    </lineage>
</organism>
<keyword evidence="1" id="KW-0812">Transmembrane</keyword>
<dbReference type="Proteomes" id="UP001167831">
    <property type="component" value="Unassembled WGS sequence"/>
</dbReference>
<evidence type="ECO:0000313" key="5">
    <source>
        <dbReference type="Proteomes" id="UP001168478"/>
    </source>
</evidence>
<proteinExistence type="predicted"/>
<evidence type="ECO:0008006" key="6">
    <source>
        <dbReference type="Google" id="ProtNLM"/>
    </source>
</evidence>
<accession>A0AAW7JRC2</accession>
<keyword evidence="1" id="KW-0472">Membrane</keyword>
<feature type="transmembrane region" description="Helical" evidence="1">
    <location>
        <begin position="256"/>
        <end position="278"/>
    </location>
</feature>
<dbReference type="AlphaFoldDB" id="A0AAW7JRC2"/>
<evidence type="ECO:0000313" key="2">
    <source>
        <dbReference type="EMBL" id="MDN0023863.1"/>
    </source>
</evidence>
<comment type="caution">
    <text evidence="3">The sequence shown here is derived from an EMBL/GenBank/DDBJ whole genome shotgun (WGS) entry which is preliminary data.</text>
</comment>
<reference evidence="3" key="1">
    <citation type="submission" date="2023-06" db="EMBL/GenBank/DDBJ databases">
        <authorList>
            <person name="Zeman M."/>
            <person name="Kubasova T."/>
            <person name="Jahodarova E."/>
            <person name="Nykrynova M."/>
            <person name="Rychlik I."/>
        </authorList>
    </citation>
    <scope>NUCLEOTIDE SEQUENCE</scope>
    <source>
        <strain evidence="3">ET15</strain>
        <strain evidence="2">ET37</strain>
    </source>
</reference>
<dbReference type="RefSeq" id="WP_273532403.1">
    <property type="nucleotide sequence ID" value="NZ_CALUKV010000025.1"/>
</dbReference>
<feature type="transmembrane region" description="Helical" evidence="1">
    <location>
        <begin position="29"/>
        <end position="53"/>
    </location>
</feature>
<feature type="transmembrane region" description="Helical" evidence="1">
    <location>
        <begin position="114"/>
        <end position="136"/>
    </location>
</feature>
<sequence>MNNFNISRTLRLARWSLVEERGFAIRTTIIITLLMTFLMTFLSIGGEATYMAYGGDARMQVLMMEKLSKGLSFIFISIYWLVMMVGVSMVFRNMRTKQQRIAYMMLPASNMEKYVTRVVMVALGGLLMSVVSFVLADQLQMVFIKLIFGDTHIGSYVMASASMLSDIASKGVGALKSMGIDIETSFPNSSLYTSFAATGMQSGNFLGVWFVLQYLFDMSAFLLMGSLFRRHSWLFACLIYSLVTALIHLIVPAVNIWIPVTLMLVCIVVFVWLSFRVFTRMQVINNKLLNI</sequence>
<protein>
    <recommendedName>
        <fullName evidence="6">ABC transporter permease</fullName>
    </recommendedName>
</protein>
<dbReference type="Proteomes" id="UP001168478">
    <property type="component" value="Unassembled WGS sequence"/>
</dbReference>
<gene>
    <name evidence="2" type="ORF">QVN81_12715</name>
    <name evidence="3" type="ORF">QVN84_02540</name>
</gene>
<evidence type="ECO:0000256" key="1">
    <source>
        <dbReference type="SAM" id="Phobius"/>
    </source>
</evidence>
<keyword evidence="1" id="KW-1133">Transmembrane helix</keyword>
<evidence type="ECO:0000313" key="4">
    <source>
        <dbReference type="Proteomes" id="UP001167831"/>
    </source>
</evidence>
<evidence type="ECO:0000313" key="3">
    <source>
        <dbReference type="EMBL" id="MDN0024406.1"/>
    </source>
</evidence>
<feature type="transmembrane region" description="Helical" evidence="1">
    <location>
        <begin position="73"/>
        <end position="93"/>
    </location>
</feature>
<feature type="transmembrane region" description="Helical" evidence="1">
    <location>
        <begin position="206"/>
        <end position="225"/>
    </location>
</feature>
<feature type="transmembrane region" description="Helical" evidence="1">
    <location>
        <begin position="232"/>
        <end position="250"/>
    </location>
</feature>